<reference evidence="1" key="3">
    <citation type="submission" date="2025-09" db="UniProtKB">
        <authorList>
            <consortium name="Ensembl"/>
        </authorList>
    </citation>
    <scope>IDENTIFICATION</scope>
</reference>
<evidence type="ECO:0008006" key="3">
    <source>
        <dbReference type="Google" id="ProtNLM"/>
    </source>
</evidence>
<dbReference type="OMA" id="CSVLRYT"/>
<sequence>MPKRKSPWGESCPLQLKSHISQKEVNEGVGREANMQAVYERTMSLLFLGSRSVKLNGLPQLSSNGCPHPCKTDKEELGDFSNDWGQLRLGLHGELVRSPFKAPVKGAAKPVCLTCAFCGKPSCVDVVCWRCERVACANCQRCCSICGNIFCFLCCTVNYDSADEMVICSECSPPES</sequence>
<dbReference type="STRING" id="7897.ENSLACP00000007852"/>
<dbReference type="EMBL" id="AFYH01015702">
    <property type="status" value="NOT_ANNOTATED_CDS"/>
    <property type="molecule type" value="Genomic_DNA"/>
</dbReference>
<dbReference type="GO" id="GO:0005175">
    <property type="term" value="F:CD27 receptor binding"/>
    <property type="evidence" value="ECO:0007669"/>
    <property type="project" value="TreeGrafter"/>
</dbReference>
<evidence type="ECO:0000313" key="2">
    <source>
        <dbReference type="Proteomes" id="UP000008672"/>
    </source>
</evidence>
<accession>H3ADY1</accession>
<dbReference type="Proteomes" id="UP000008672">
    <property type="component" value="Unassembled WGS sequence"/>
</dbReference>
<dbReference type="HOGENOM" id="CLU_127299_0_0_1"/>
<dbReference type="InterPro" id="IPR022773">
    <property type="entry name" value="Siva"/>
</dbReference>
<keyword evidence="2" id="KW-1185">Reference proteome</keyword>
<dbReference type="AlphaFoldDB" id="H3ADY1"/>
<gene>
    <name evidence="1" type="primary">LOC102362452</name>
</gene>
<reference evidence="2" key="1">
    <citation type="submission" date="2011-08" db="EMBL/GenBank/DDBJ databases">
        <title>The draft genome of Latimeria chalumnae.</title>
        <authorList>
            <person name="Di Palma F."/>
            <person name="Alfoldi J."/>
            <person name="Johnson J."/>
            <person name="Berlin A."/>
            <person name="Gnerre S."/>
            <person name="Jaffe D."/>
            <person name="MacCallum I."/>
            <person name="Young S."/>
            <person name="Walker B.J."/>
            <person name="Lander E."/>
            <person name="Lindblad-Toh K."/>
        </authorList>
    </citation>
    <scope>NUCLEOTIDE SEQUENCE [LARGE SCALE GENOMIC DNA]</scope>
    <source>
        <strain evidence="2">Wild caught</strain>
    </source>
</reference>
<organism evidence="1 2">
    <name type="scientific">Latimeria chalumnae</name>
    <name type="common">Coelacanth</name>
    <dbReference type="NCBI Taxonomy" id="7897"/>
    <lineage>
        <taxon>Eukaryota</taxon>
        <taxon>Metazoa</taxon>
        <taxon>Chordata</taxon>
        <taxon>Craniata</taxon>
        <taxon>Vertebrata</taxon>
        <taxon>Euteleostomi</taxon>
        <taxon>Coelacanthiformes</taxon>
        <taxon>Coelacanthidae</taxon>
        <taxon>Latimeria</taxon>
    </lineage>
</organism>
<dbReference type="GO" id="GO:0097191">
    <property type="term" value="P:extrinsic apoptotic signaling pathway"/>
    <property type="evidence" value="ECO:0007669"/>
    <property type="project" value="TreeGrafter"/>
</dbReference>
<dbReference type="Pfam" id="PF05458">
    <property type="entry name" value="Siva"/>
    <property type="match status" value="1"/>
</dbReference>
<dbReference type="eggNOG" id="ENOG502S2B7">
    <property type="taxonomic scope" value="Eukaryota"/>
</dbReference>
<protein>
    <recommendedName>
        <fullName evidence="3">Apoptosis regulatory protein Siva</fullName>
    </recommendedName>
</protein>
<dbReference type="Bgee" id="ENSLACG00000006952">
    <property type="expression patterns" value="Expressed in muscle tissue and 6 other cell types or tissues"/>
</dbReference>
<dbReference type="PANTHER" id="PTHR14365:SF1">
    <property type="entry name" value="APOPTOSIS REGULATORY PROTEIN SIVA"/>
    <property type="match status" value="1"/>
</dbReference>
<dbReference type="GeneTree" id="ENSGT00390000004842"/>
<name>H3ADY1_LATCH</name>
<dbReference type="Ensembl" id="ENSLACT00000007918.1">
    <property type="protein sequence ID" value="ENSLACP00000007852.1"/>
    <property type="gene ID" value="ENSLACG00000006952.2"/>
</dbReference>
<proteinExistence type="predicted"/>
<dbReference type="InParanoid" id="H3ADY1"/>
<reference evidence="1" key="2">
    <citation type="submission" date="2025-08" db="UniProtKB">
        <authorList>
            <consortium name="Ensembl"/>
        </authorList>
    </citation>
    <scope>IDENTIFICATION</scope>
</reference>
<evidence type="ECO:0000313" key="1">
    <source>
        <dbReference type="Ensembl" id="ENSLACP00000007852.1"/>
    </source>
</evidence>
<dbReference type="PANTHER" id="PTHR14365">
    <property type="entry name" value="APOPTOSIS REGULATORY PROTEIN SIVA"/>
    <property type="match status" value="1"/>
</dbReference>